<evidence type="ECO:0000256" key="2">
    <source>
        <dbReference type="ARBA" id="ARBA00001946"/>
    </source>
</evidence>
<dbReference type="InterPro" id="IPR015797">
    <property type="entry name" value="NUDIX_hydrolase-like_dom_sf"/>
</dbReference>
<evidence type="ECO:0000256" key="4">
    <source>
        <dbReference type="ARBA" id="ARBA00022801"/>
    </source>
</evidence>
<gene>
    <name evidence="8" type="ORF">EV379_2739</name>
</gene>
<evidence type="ECO:0000256" key="1">
    <source>
        <dbReference type="ARBA" id="ARBA00001936"/>
    </source>
</evidence>
<dbReference type="EMBL" id="SHLC01000001">
    <property type="protein sequence ID" value="RZU66383.1"/>
    <property type="molecule type" value="Genomic_DNA"/>
</dbReference>
<evidence type="ECO:0000256" key="5">
    <source>
        <dbReference type="ARBA" id="ARBA00022842"/>
    </source>
</evidence>
<name>A0A4Q8AQI2_9MICO</name>
<dbReference type="SUPFAM" id="SSF55811">
    <property type="entry name" value="Nudix"/>
    <property type="match status" value="1"/>
</dbReference>
<keyword evidence="6" id="KW-0464">Manganese</keyword>
<organism evidence="8 9">
    <name type="scientific">Microterricola gilva</name>
    <dbReference type="NCBI Taxonomy" id="393267"/>
    <lineage>
        <taxon>Bacteria</taxon>
        <taxon>Bacillati</taxon>
        <taxon>Actinomycetota</taxon>
        <taxon>Actinomycetes</taxon>
        <taxon>Micrococcales</taxon>
        <taxon>Microbacteriaceae</taxon>
        <taxon>Microterricola</taxon>
    </lineage>
</organism>
<evidence type="ECO:0000256" key="3">
    <source>
        <dbReference type="ARBA" id="ARBA00022723"/>
    </source>
</evidence>
<evidence type="ECO:0000259" key="7">
    <source>
        <dbReference type="PROSITE" id="PS51462"/>
    </source>
</evidence>
<dbReference type="InterPro" id="IPR000086">
    <property type="entry name" value="NUDIX_hydrolase_dom"/>
</dbReference>
<dbReference type="PROSITE" id="PS51462">
    <property type="entry name" value="NUDIX"/>
    <property type="match status" value="1"/>
</dbReference>
<dbReference type="GO" id="GO:0016818">
    <property type="term" value="F:hydrolase activity, acting on acid anhydrides, in phosphorus-containing anhydrides"/>
    <property type="evidence" value="ECO:0007669"/>
    <property type="project" value="InterPro"/>
</dbReference>
<dbReference type="Gene3D" id="3.90.79.10">
    <property type="entry name" value="Nucleoside Triphosphate Pyrophosphohydrolase"/>
    <property type="match status" value="2"/>
</dbReference>
<feature type="domain" description="Nudix hydrolase" evidence="7">
    <location>
        <begin position="12"/>
        <end position="171"/>
    </location>
</feature>
<comment type="caution">
    <text evidence="8">The sequence shown here is derived from an EMBL/GenBank/DDBJ whole genome shotgun (WGS) entry which is preliminary data.</text>
</comment>
<keyword evidence="4" id="KW-0378">Hydrolase</keyword>
<dbReference type="AlphaFoldDB" id="A0A4Q8AQI2"/>
<evidence type="ECO:0000313" key="9">
    <source>
        <dbReference type="Proteomes" id="UP000291483"/>
    </source>
</evidence>
<dbReference type="GO" id="GO:0046872">
    <property type="term" value="F:metal ion binding"/>
    <property type="evidence" value="ECO:0007669"/>
    <property type="project" value="UniProtKB-KW"/>
</dbReference>
<keyword evidence="3" id="KW-0479">Metal-binding</keyword>
<reference evidence="8 9" key="1">
    <citation type="submission" date="2019-02" db="EMBL/GenBank/DDBJ databases">
        <title>Sequencing the genomes of 1000 actinobacteria strains.</title>
        <authorList>
            <person name="Klenk H.-P."/>
        </authorList>
    </citation>
    <scope>NUCLEOTIDE SEQUENCE [LARGE SCALE GENOMIC DNA]</scope>
    <source>
        <strain evidence="8 9">DSM 18319</strain>
    </source>
</reference>
<evidence type="ECO:0000313" key="8">
    <source>
        <dbReference type="EMBL" id="RZU66383.1"/>
    </source>
</evidence>
<protein>
    <submittedName>
        <fullName evidence="8">NUDIX domain-containing protein</fullName>
    </submittedName>
</protein>
<dbReference type="PANTHER" id="PTHR12318:SF0">
    <property type="entry name" value="ACYL-COENZYME A DIPHOSPHATASE NUDT19"/>
    <property type="match status" value="1"/>
</dbReference>
<dbReference type="Proteomes" id="UP000291483">
    <property type="component" value="Unassembled WGS sequence"/>
</dbReference>
<proteinExistence type="predicted"/>
<keyword evidence="9" id="KW-1185">Reference proteome</keyword>
<accession>A0A4Q8AQI2</accession>
<dbReference type="OrthoDB" id="7183442at2"/>
<keyword evidence="5" id="KW-0460">Magnesium</keyword>
<dbReference type="RefSeq" id="WP_130506591.1">
    <property type="nucleotide sequence ID" value="NZ_SHLC01000001.1"/>
</dbReference>
<comment type="cofactor">
    <cofactor evidence="1">
        <name>Mn(2+)</name>
        <dbReference type="ChEBI" id="CHEBI:29035"/>
    </cofactor>
</comment>
<dbReference type="InterPro" id="IPR039121">
    <property type="entry name" value="NUDT19"/>
</dbReference>
<comment type="cofactor">
    <cofactor evidence="2">
        <name>Mg(2+)</name>
        <dbReference type="ChEBI" id="CHEBI:18420"/>
    </cofactor>
</comment>
<dbReference type="PANTHER" id="PTHR12318">
    <property type="entry name" value="TESTOSTERONE-REGULATED PROTEIN RP2"/>
    <property type="match status" value="1"/>
</dbReference>
<sequence>MEANGLTAPGNAIGLAATVVLLRDSDDSGVEVLLLERPHDRGSFAGAWVFPGGAVDPADLIVAGAGPSIVESLLELPMGEEAAASRRAAARETREETGLLLDEDTLVPVSRWHPPRESPKPLRTWFYLAAAPSGPIALEPNEAVAHRWVSPEGALAMHAAGELTLFPPTWVTLFGLIGVPSSEDALRAARLQPIVEYATRFAPDRTVALWQADAAYGADGSVDPVLLDAPGPRHRLDMRELPWRYLHD</sequence>
<evidence type="ECO:0000256" key="6">
    <source>
        <dbReference type="ARBA" id="ARBA00023211"/>
    </source>
</evidence>
<dbReference type="Pfam" id="PF00293">
    <property type="entry name" value="NUDIX"/>
    <property type="match status" value="1"/>
</dbReference>